<dbReference type="SMART" id="SM00028">
    <property type="entry name" value="TPR"/>
    <property type="match status" value="2"/>
</dbReference>
<feature type="repeat" description="TPR" evidence="1">
    <location>
        <begin position="11"/>
        <end position="44"/>
    </location>
</feature>
<dbReference type="Pfam" id="PF13432">
    <property type="entry name" value="TPR_16"/>
    <property type="match status" value="1"/>
</dbReference>
<dbReference type="Gene3D" id="1.25.40.10">
    <property type="entry name" value="Tetratricopeptide repeat domain"/>
    <property type="match status" value="1"/>
</dbReference>
<evidence type="ECO:0000313" key="3">
    <source>
        <dbReference type="Proteomes" id="UP000240608"/>
    </source>
</evidence>
<dbReference type="SUPFAM" id="SSF48452">
    <property type="entry name" value="TPR-like"/>
    <property type="match status" value="1"/>
</dbReference>
<keyword evidence="1" id="KW-0802">TPR repeat</keyword>
<dbReference type="EMBL" id="PYVU01000381">
    <property type="protein sequence ID" value="PTB91421.1"/>
    <property type="molecule type" value="Genomic_DNA"/>
</dbReference>
<dbReference type="PROSITE" id="PS50005">
    <property type="entry name" value="TPR"/>
    <property type="match status" value="1"/>
</dbReference>
<sequence length="92" mass="10647">RQSISIDERNPYVYRNLGILALKKGDYTEAIRQLKEALKKNEHLSSANFYLGEAYRLNSQKELACEYYQTSTSLGEKQGVKAYEKFCQEIAM</sequence>
<comment type="caution">
    <text evidence="2">The sequence shown here is derived from an EMBL/GenBank/DDBJ whole genome shotgun (WGS) entry which is preliminary data.</text>
</comment>
<organism evidence="2 3">
    <name type="scientific">Marivirga lumbricoides</name>
    <dbReference type="NCBI Taxonomy" id="1046115"/>
    <lineage>
        <taxon>Bacteria</taxon>
        <taxon>Pseudomonadati</taxon>
        <taxon>Bacteroidota</taxon>
        <taxon>Cytophagia</taxon>
        <taxon>Cytophagales</taxon>
        <taxon>Marivirgaceae</taxon>
        <taxon>Marivirga</taxon>
    </lineage>
</organism>
<proteinExistence type="predicted"/>
<evidence type="ECO:0000313" key="2">
    <source>
        <dbReference type="EMBL" id="PTB91421.1"/>
    </source>
</evidence>
<dbReference type="AlphaFoldDB" id="A0A2T4DC61"/>
<dbReference type="Proteomes" id="UP000240608">
    <property type="component" value="Unassembled WGS sequence"/>
</dbReference>
<dbReference type="InterPro" id="IPR019734">
    <property type="entry name" value="TPR_rpt"/>
</dbReference>
<feature type="non-terminal residue" evidence="2">
    <location>
        <position position="1"/>
    </location>
</feature>
<gene>
    <name evidence="2" type="ORF">C9994_15570</name>
</gene>
<name>A0A2T4DC61_9BACT</name>
<dbReference type="InterPro" id="IPR011990">
    <property type="entry name" value="TPR-like_helical_dom_sf"/>
</dbReference>
<protein>
    <submittedName>
        <fullName evidence="2">Uncharacterized protein</fullName>
    </submittedName>
</protein>
<evidence type="ECO:0000256" key="1">
    <source>
        <dbReference type="PROSITE-ProRule" id="PRU00339"/>
    </source>
</evidence>
<reference evidence="2 3" key="1">
    <citation type="submission" date="2018-03" db="EMBL/GenBank/DDBJ databases">
        <title>Cross-interface Injection: A General Nanoliter Liquid Handling Method Applied to Single Cells Genome Amplification Automated Nanoliter Liquid Handling Applied to Single Cell Multiple Displacement Amplification.</title>
        <authorList>
            <person name="Yun J."/>
            <person name="Xu P."/>
            <person name="Xu J."/>
            <person name="Dai X."/>
            <person name="Wang Y."/>
            <person name="Zheng X."/>
            <person name="Cao C."/>
            <person name="Yi Q."/>
            <person name="Zhu Y."/>
            <person name="Wang L."/>
            <person name="Dong Z."/>
            <person name="Huang Y."/>
            <person name="Huang L."/>
            <person name="Du W."/>
        </authorList>
    </citation>
    <scope>NUCLEOTIDE SEQUENCE [LARGE SCALE GENOMIC DNA]</scope>
    <source>
        <strain evidence="2 3">Z-D1-2</strain>
    </source>
</reference>
<accession>A0A2T4DC61</accession>